<keyword evidence="7" id="KW-1185">Reference proteome</keyword>
<feature type="domain" description="IclR-ED" evidence="5">
    <location>
        <begin position="79"/>
        <end position="263"/>
    </location>
</feature>
<dbReference type="Gene3D" id="1.10.10.10">
    <property type="entry name" value="Winged helix-like DNA-binding domain superfamily/Winged helix DNA-binding domain"/>
    <property type="match status" value="1"/>
</dbReference>
<dbReference type="InParanoid" id="F5YGA5"/>
<dbReference type="AlphaFoldDB" id="F5YGA5"/>
<dbReference type="GO" id="GO:0003700">
    <property type="term" value="F:DNA-binding transcription factor activity"/>
    <property type="evidence" value="ECO:0007669"/>
    <property type="project" value="TreeGrafter"/>
</dbReference>
<dbReference type="InterPro" id="IPR050707">
    <property type="entry name" value="HTH_MetabolicPath_Reg"/>
</dbReference>
<gene>
    <name evidence="6" type="ordered locus">TREAZ_3634</name>
</gene>
<dbReference type="PROSITE" id="PS51077">
    <property type="entry name" value="HTH_ICLR"/>
    <property type="match status" value="1"/>
</dbReference>
<proteinExistence type="predicted"/>
<dbReference type="InterPro" id="IPR005471">
    <property type="entry name" value="Tscrpt_reg_IclR_N"/>
</dbReference>
<dbReference type="FunCoup" id="F5YGA5">
    <property type="interactions" value="49"/>
</dbReference>
<evidence type="ECO:0000259" key="5">
    <source>
        <dbReference type="PROSITE" id="PS51078"/>
    </source>
</evidence>
<reference evidence="6 7" key="2">
    <citation type="journal article" date="2011" name="ISME J.">
        <title>RNA-seq reveals cooperative metabolic interactions between two termite-gut spirochete species in co-culture.</title>
        <authorList>
            <person name="Rosenthal A.Z."/>
            <person name="Matson E.G."/>
            <person name="Eldar A."/>
            <person name="Leadbetter J.R."/>
        </authorList>
    </citation>
    <scope>NUCLEOTIDE SEQUENCE [LARGE SCALE GENOMIC DNA]</scope>
    <source>
        <strain evidence="7">ATCC BAA-888 / DSM 13862 / ZAS-9</strain>
    </source>
</reference>
<accession>F5YGA5</accession>
<dbReference type="PANTHER" id="PTHR30136:SF24">
    <property type="entry name" value="HTH-TYPE TRANSCRIPTIONAL REPRESSOR ALLR"/>
    <property type="match status" value="1"/>
</dbReference>
<sequence>MDKTKSKQTSEGIKKNQSLRKALQILEGMTKIQTPARLQDIAKSLKMPQSTLLRFLNTFIDFDYMEQDPATSCYYLTLKLADLGLRTQENFPFQSSLTKYVKQAAHTFNESASLCIEKDMQMLYIATEEGPGRMLQTLHRIGHIAPMHATGVGKLHLLNYSEAQLGELEKKRGLQKYTAHTITTLEALKKEITWIRKAGYAFDNEECEVGVKCIAVPVKNFQNQVVAGISVSAPITRLDKEKTEAIVRFLKEISLKASREMGCTQA</sequence>
<dbReference type="GO" id="GO:0045892">
    <property type="term" value="P:negative regulation of DNA-templated transcription"/>
    <property type="evidence" value="ECO:0007669"/>
    <property type="project" value="TreeGrafter"/>
</dbReference>
<feature type="domain" description="HTH iclR-type" evidence="4">
    <location>
        <begin position="16"/>
        <end position="78"/>
    </location>
</feature>
<protein>
    <submittedName>
        <fullName evidence="6">Transcriptional regulator</fullName>
    </submittedName>
</protein>
<dbReference type="InterPro" id="IPR036388">
    <property type="entry name" value="WH-like_DNA-bd_sf"/>
</dbReference>
<dbReference type="Gene3D" id="3.30.450.40">
    <property type="match status" value="1"/>
</dbReference>
<dbReference type="RefSeq" id="WP_015711946.1">
    <property type="nucleotide sequence ID" value="NC_015577.1"/>
</dbReference>
<dbReference type="PANTHER" id="PTHR30136">
    <property type="entry name" value="HELIX-TURN-HELIX TRANSCRIPTIONAL REGULATOR, ICLR FAMILY"/>
    <property type="match status" value="1"/>
</dbReference>
<dbReference type="InterPro" id="IPR036390">
    <property type="entry name" value="WH_DNA-bd_sf"/>
</dbReference>
<evidence type="ECO:0000313" key="6">
    <source>
        <dbReference type="EMBL" id="AEF80428.1"/>
    </source>
</evidence>
<dbReference type="PROSITE" id="PS51078">
    <property type="entry name" value="ICLR_ED"/>
    <property type="match status" value="1"/>
</dbReference>
<dbReference type="InterPro" id="IPR014757">
    <property type="entry name" value="Tscrpt_reg_IclR_C"/>
</dbReference>
<keyword evidence="3" id="KW-0804">Transcription</keyword>
<dbReference type="SMART" id="SM00346">
    <property type="entry name" value="HTH_ICLR"/>
    <property type="match status" value="1"/>
</dbReference>
<reference evidence="7" key="1">
    <citation type="submission" date="2009-12" db="EMBL/GenBank/DDBJ databases">
        <title>Complete sequence of Treponema azotonutricium strain ZAS-9.</title>
        <authorList>
            <person name="Tetu S.G."/>
            <person name="Matson E."/>
            <person name="Ren Q."/>
            <person name="Seshadri R."/>
            <person name="Elbourne L."/>
            <person name="Hassan K.A."/>
            <person name="Durkin A."/>
            <person name="Radune D."/>
            <person name="Mohamoud Y."/>
            <person name="Shay R."/>
            <person name="Jin S."/>
            <person name="Zhang X."/>
            <person name="Lucey K."/>
            <person name="Ballor N.R."/>
            <person name="Ottesen E."/>
            <person name="Rosenthal R."/>
            <person name="Allen A."/>
            <person name="Leadbetter J.R."/>
            <person name="Paulsen I.T."/>
        </authorList>
    </citation>
    <scope>NUCLEOTIDE SEQUENCE [LARGE SCALE GENOMIC DNA]</scope>
    <source>
        <strain evidence="7">ATCC BAA-888 / DSM 13862 / ZAS-9</strain>
    </source>
</reference>
<dbReference type="eggNOG" id="COG1414">
    <property type="taxonomic scope" value="Bacteria"/>
</dbReference>
<organism evidence="6 7">
    <name type="scientific">Leadbettera azotonutricia (strain ATCC BAA-888 / DSM 13862 / ZAS-9)</name>
    <name type="common">Treponema azotonutricium</name>
    <dbReference type="NCBI Taxonomy" id="545695"/>
    <lineage>
        <taxon>Bacteria</taxon>
        <taxon>Pseudomonadati</taxon>
        <taxon>Spirochaetota</taxon>
        <taxon>Spirochaetia</taxon>
        <taxon>Spirochaetales</taxon>
        <taxon>Breznakiellaceae</taxon>
        <taxon>Leadbettera</taxon>
    </lineage>
</organism>
<dbReference type="SUPFAM" id="SSF46785">
    <property type="entry name" value="Winged helix' DNA-binding domain"/>
    <property type="match status" value="1"/>
</dbReference>
<dbReference type="EMBL" id="CP001841">
    <property type="protein sequence ID" value="AEF80428.1"/>
    <property type="molecule type" value="Genomic_DNA"/>
</dbReference>
<dbReference type="Pfam" id="PF01614">
    <property type="entry name" value="IclR_C"/>
    <property type="match status" value="1"/>
</dbReference>
<keyword evidence="1" id="KW-0805">Transcription regulation</keyword>
<dbReference type="STRING" id="545695.TREAZ_3634"/>
<evidence type="ECO:0000256" key="1">
    <source>
        <dbReference type="ARBA" id="ARBA00023015"/>
    </source>
</evidence>
<keyword evidence="2" id="KW-0238">DNA-binding</keyword>
<dbReference type="OrthoDB" id="9791752at2"/>
<dbReference type="KEGG" id="taz:TREAZ_3634"/>
<evidence type="ECO:0000259" key="4">
    <source>
        <dbReference type="PROSITE" id="PS51077"/>
    </source>
</evidence>
<name>F5YGA5_LEAAZ</name>
<evidence type="ECO:0000256" key="3">
    <source>
        <dbReference type="ARBA" id="ARBA00023163"/>
    </source>
</evidence>
<evidence type="ECO:0000313" key="7">
    <source>
        <dbReference type="Proteomes" id="UP000009222"/>
    </source>
</evidence>
<dbReference type="SUPFAM" id="SSF55781">
    <property type="entry name" value="GAF domain-like"/>
    <property type="match status" value="1"/>
</dbReference>
<evidence type="ECO:0000256" key="2">
    <source>
        <dbReference type="ARBA" id="ARBA00023125"/>
    </source>
</evidence>
<dbReference type="Proteomes" id="UP000009222">
    <property type="component" value="Chromosome"/>
</dbReference>
<dbReference type="Pfam" id="PF09339">
    <property type="entry name" value="HTH_IclR"/>
    <property type="match status" value="1"/>
</dbReference>
<dbReference type="InterPro" id="IPR029016">
    <property type="entry name" value="GAF-like_dom_sf"/>
</dbReference>
<dbReference type="GO" id="GO:0003677">
    <property type="term" value="F:DNA binding"/>
    <property type="evidence" value="ECO:0007669"/>
    <property type="project" value="UniProtKB-KW"/>
</dbReference>
<dbReference type="HOGENOM" id="CLU_062618_7_1_12"/>